<dbReference type="Proteomes" id="UP000292262">
    <property type="component" value="Unassembled WGS sequence"/>
</dbReference>
<reference evidence="2 3" key="1">
    <citation type="submission" date="2019-02" db="EMBL/GenBank/DDBJ databases">
        <title>Genomic Encyclopedia of Type Strains, Phase IV (KMG-IV): sequencing the most valuable type-strain genomes for metagenomic binning, comparative biology and taxonomic classification.</title>
        <authorList>
            <person name="Goeker M."/>
        </authorList>
    </citation>
    <scope>NUCLEOTIDE SEQUENCE [LARGE SCALE GENOMIC DNA]</scope>
    <source>
        <strain evidence="2 3">DSM 17196</strain>
    </source>
</reference>
<proteinExistence type="predicted"/>
<organism evidence="2 3">
    <name type="scientific">Aquimarina brevivitae</name>
    <dbReference type="NCBI Taxonomy" id="323412"/>
    <lineage>
        <taxon>Bacteria</taxon>
        <taxon>Pseudomonadati</taxon>
        <taxon>Bacteroidota</taxon>
        <taxon>Flavobacteriia</taxon>
        <taxon>Flavobacteriales</taxon>
        <taxon>Flavobacteriaceae</taxon>
        <taxon>Aquimarina</taxon>
    </lineage>
</organism>
<name>A0A4V2F7E0_9FLAO</name>
<comment type="caution">
    <text evidence="2">The sequence shown here is derived from an EMBL/GenBank/DDBJ whole genome shotgun (WGS) entry which is preliminary data.</text>
</comment>
<keyword evidence="3" id="KW-1185">Reference proteome</keyword>
<keyword evidence="1" id="KW-0812">Transmembrane</keyword>
<dbReference type="AlphaFoldDB" id="A0A4V2F7E0"/>
<dbReference type="RefSeq" id="WP_130285324.1">
    <property type="nucleotide sequence ID" value="NZ_SGXE01000001.1"/>
</dbReference>
<sequence>MATLLFLRVLVDFGLVVLAWLVQLVIYPSFRYYAVADLLQWHSKYMTRISIVVIPLMTLQLVFAIYFLIQLYNVLNLINLVLIFLIWLSTFLQAVPLHKNISLKIMPHASAIKLVKINWIRTILWTVLCIVNSLTYMGYTSFFVNNC</sequence>
<feature type="transmembrane region" description="Helical" evidence="1">
    <location>
        <begin position="75"/>
        <end position="97"/>
    </location>
</feature>
<keyword evidence="1" id="KW-0472">Membrane</keyword>
<keyword evidence="1" id="KW-1133">Transmembrane helix</keyword>
<evidence type="ECO:0000256" key="1">
    <source>
        <dbReference type="SAM" id="Phobius"/>
    </source>
</evidence>
<accession>A0A4V2F7E0</accession>
<dbReference type="OrthoDB" id="883418at2"/>
<feature type="transmembrane region" description="Helical" evidence="1">
    <location>
        <begin position="118"/>
        <end position="139"/>
    </location>
</feature>
<protein>
    <submittedName>
        <fullName evidence="2">Uncharacterized protein</fullName>
    </submittedName>
</protein>
<evidence type="ECO:0000313" key="3">
    <source>
        <dbReference type="Proteomes" id="UP000292262"/>
    </source>
</evidence>
<feature type="transmembrane region" description="Helical" evidence="1">
    <location>
        <begin position="49"/>
        <end position="69"/>
    </location>
</feature>
<gene>
    <name evidence="2" type="ORF">EV197_0708</name>
</gene>
<dbReference type="EMBL" id="SGXE01000001">
    <property type="protein sequence ID" value="RZS99489.1"/>
    <property type="molecule type" value="Genomic_DNA"/>
</dbReference>
<evidence type="ECO:0000313" key="2">
    <source>
        <dbReference type="EMBL" id="RZS99489.1"/>
    </source>
</evidence>
<feature type="transmembrane region" description="Helical" evidence="1">
    <location>
        <begin position="6"/>
        <end position="28"/>
    </location>
</feature>